<reference evidence="6" key="1">
    <citation type="journal article" date="2015" name="Proc. Natl. Acad. Sci. U.S.A.">
        <title>Bacterial clade with the ribosomal RNA operon on a small plasmid rather than the chromosome.</title>
        <authorList>
            <person name="Anda M."/>
            <person name="Ohtsubo Y."/>
            <person name="Okubo T."/>
            <person name="Sugawara M."/>
            <person name="Nagata Y."/>
            <person name="Tsuda M."/>
            <person name="Minamisawa K."/>
            <person name="Mitsui H."/>
        </authorList>
    </citation>
    <scope>NUCLEOTIDE SEQUENCE</scope>
    <source>
        <strain evidence="6">DSM 21871</strain>
    </source>
</reference>
<dbReference type="InterPro" id="IPR036259">
    <property type="entry name" value="MFS_trans_sf"/>
</dbReference>
<feature type="transmembrane region" description="Helical" evidence="4">
    <location>
        <begin position="384"/>
        <end position="402"/>
    </location>
</feature>
<dbReference type="Pfam" id="PF07690">
    <property type="entry name" value="MFS_1"/>
    <property type="match status" value="2"/>
</dbReference>
<dbReference type="PROSITE" id="PS50850">
    <property type="entry name" value="MFS"/>
    <property type="match status" value="1"/>
</dbReference>
<evidence type="ECO:0000256" key="3">
    <source>
        <dbReference type="ARBA" id="ARBA00023136"/>
    </source>
</evidence>
<dbReference type="SUPFAM" id="SSF103473">
    <property type="entry name" value="MFS general substrate transporter"/>
    <property type="match status" value="1"/>
</dbReference>
<feature type="transmembrane region" description="Helical" evidence="4">
    <location>
        <begin position="231"/>
        <end position="250"/>
    </location>
</feature>
<evidence type="ECO:0000256" key="4">
    <source>
        <dbReference type="SAM" id="Phobius"/>
    </source>
</evidence>
<keyword evidence="1 4" id="KW-0812">Transmembrane</keyword>
<dbReference type="InterPro" id="IPR011701">
    <property type="entry name" value="MFS"/>
</dbReference>
<feature type="transmembrane region" description="Helical" evidence="4">
    <location>
        <begin position="181"/>
        <end position="202"/>
    </location>
</feature>
<feature type="transmembrane region" description="Helical" evidence="4">
    <location>
        <begin position="151"/>
        <end position="169"/>
    </location>
</feature>
<evidence type="ECO:0000313" key="6">
    <source>
        <dbReference type="EMBL" id="BAT29316.1"/>
    </source>
</evidence>
<feature type="transmembrane region" description="Helical" evidence="4">
    <location>
        <begin position="25"/>
        <end position="54"/>
    </location>
</feature>
<evidence type="ECO:0000259" key="5">
    <source>
        <dbReference type="PROSITE" id="PS50850"/>
    </source>
</evidence>
<keyword evidence="2 4" id="KW-1133">Transmembrane helix</keyword>
<accession>A0A0P0Z5M6</accession>
<feature type="transmembrane region" description="Helical" evidence="4">
    <location>
        <begin position="114"/>
        <end position="131"/>
    </location>
</feature>
<evidence type="ECO:0000256" key="1">
    <source>
        <dbReference type="ARBA" id="ARBA00022692"/>
    </source>
</evidence>
<protein>
    <submittedName>
        <fullName evidence="6">Putative major facilitator superfamily</fullName>
    </submittedName>
</protein>
<dbReference type="PANTHER" id="PTHR23534">
    <property type="entry name" value="MFS PERMEASE"/>
    <property type="match status" value="1"/>
</dbReference>
<name>A0A0P0Z5M6_9HYPH</name>
<feature type="domain" description="Major facilitator superfamily (MFS) profile" evidence="5">
    <location>
        <begin position="222"/>
        <end position="414"/>
    </location>
</feature>
<feature type="transmembrane region" description="Helical" evidence="4">
    <location>
        <begin position="60"/>
        <end position="82"/>
    </location>
</feature>
<dbReference type="AlphaFoldDB" id="A0A0P0Z5M6"/>
<organism evidence="6">
    <name type="scientific">Aurantimonas manganoxydans</name>
    <dbReference type="NCBI Taxonomy" id="651183"/>
    <lineage>
        <taxon>Bacteria</taxon>
        <taxon>Pseudomonadati</taxon>
        <taxon>Pseudomonadota</taxon>
        <taxon>Alphaproteobacteria</taxon>
        <taxon>Hyphomicrobiales</taxon>
        <taxon>Aurantimonadaceae</taxon>
        <taxon>Aurantimonas</taxon>
    </lineage>
</organism>
<feature type="transmembrane region" description="Helical" evidence="4">
    <location>
        <begin position="270"/>
        <end position="288"/>
    </location>
</feature>
<proteinExistence type="predicted"/>
<feature type="transmembrane region" description="Helical" evidence="4">
    <location>
        <begin position="89"/>
        <end position="108"/>
    </location>
</feature>
<dbReference type="EMBL" id="LC066380">
    <property type="protein sequence ID" value="BAT29316.1"/>
    <property type="molecule type" value="Genomic_DNA"/>
</dbReference>
<sequence>MSAPVAGTPAAGPVLGEKTVRRNAIILAAAQALCGACGPVAISIGGLAGSWLLLADKSLATLPVTGYNLGVALGALPAAALMRAVGRRYGFMSGALVTSAGGLVAATALFQESFWLFAFALMLIGVGGSFVQQYRFAATDGARRSFQSRAISIVLAGGIFAAVIGPQTVRYTADLFLPVEFAGAFIGLVFLGLAGAAILSFLRIPDSPDEGHPADLLPARPLATVVAQPRFLAGLCCGVGSFAMMSFVMTGAPLAMVGCGLSKDISTLGIQWHVLAMFGPSFFTGRLIQRFGKERIVATGLLLLAASAAVSLSGLAVWQFWTGLVLLGLGWNFGFIGATAIVAETYRPSEKNKTQGLHDFVLFSSVSLASFLSGRTFVAAGWETMNMVVFPVVLVCLVVLVLQARFAPLQPAAD</sequence>
<dbReference type="PANTHER" id="PTHR23534:SF1">
    <property type="entry name" value="MAJOR FACILITATOR SUPERFAMILY PROTEIN"/>
    <property type="match status" value="1"/>
</dbReference>
<feature type="transmembrane region" description="Helical" evidence="4">
    <location>
        <begin position="300"/>
        <end position="318"/>
    </location>
</feature>
<feature type="transmembrane region" description="Helical" evidence="4">
    <location>
        <begin position="324"/>
        <end position="345"/>
    </location>
</feature>
<evidence type="ECO:0000256" key="2">
    <source>
        <dbReference type="ARBA" id="ARBA00022989"/>
    </source>
</evidence>
<feature type="transmembrane region" description="Helical" evidence="4">
    <location>
        <begin position="357"/>
        <end position="378"/>
    </location>
</feature>
<dbReference type="Gene3D" id="1.20.1250.20">
    <property type="entry name" value="MFS general substrate transporter like domains"/>
    <property type="match status" value="1"/>
</dbReference>
<keyword evidence="3 4" id="KW-0472">Membrane</keyword>
<dbReference type="GO" id="GO:0022857">
    <property type="term" value="F:transmembrane transporter activity"/>
    <property type="evidence" value="ECO:0007669"/>
    <property type="project" value="InterPro"/>
</dbReference>
<dbReference type="InterPro" id="IPR020846">
    <property type="entry name" value="MFS_dom"/>
</dbReference>